<sequence>MKVDLRPKVEGNGVDANKVSRWSFAAVSFTMLTTYCIVVATSSSRSSFYIWRRDVCADVVNDRPTKATPHRTTIST</sequence>
<evidence type="ECO:0000313" key="3">
    <source>
        <dbReference type="Proteomes" id="UP000092460"/>
    </source>
</evidence>
<evidence type="ECO:0000256" key="1">
    <source>
        <dbReference type="SAM" id="Phobius"/>
    </source>
</evidence>
<dbReference type="AlphaFoldDB" id="A0A1B0B548"/>
<keyword evidence="3" id="KW-1185">Reference proteome</keyword>
<protein>
    <submittedName>
        <fullName evidence="2">Uncharacterized protein</fullName>
    </submittedName>
</protein>
<keyword evidence="1" id="KW-0812">Transmembrane</keyword>
<feature type="transmembrane region" description="Helical" evidence="1">
    <location>
        <begin position="22"/>
        <end position="43"/>
    </location>
</feature>
<reference evidence="2" key="2">
    <citation type="submission" date="2020-05" db="UniProtKB">
        <authorList>
            <consortium name="EnsemblMetazoa"/>
        </authorList>
    </citation>
    <scope>IDENTIFICATION</scope>
    <source>
        <strain evidence="2">IAEA</strain>
    </source>
</reference>
<dbReference type="VEuPathDB" id="VectorBase:GPPI019222"/>
<keyword evidence="1" id="KW-0472">Membrane</keyword>
<dbReference type="EMBL" id="JXJN01008607">
    <property type="status" value="NOT_ANNOTATED_CDS"/>
    <property type="molecule type" value="Genomic_DNA"/>
</dbReference>
<keyword evidence="1" id="KW-1133">Transmembrane helix</keyword>
<dbReference type="Proteomes" id="UP000092460">
    <property type="component" value="Unassembled WGS sequence"/>
</dbReference>
<reference evidence="3" key="1">
    <citation type="submission" date="2015-01" db="EMBL/GenBank/DDBJ databases">
        <authorList>
            <person name="Aksoy S."/>
            <person name="Warren W."/>
            <person name="Wilson R.K."/>
        </authorList>
    </citation>
    <scope>NUCLEOTIDE SEQUENCE [LARGE SCALE GENOMIC DNA]</scope>
    <source>
        <strain evidence="3">IAEA</strain>
    </source>
</reference>
<name>A0A1B0B548_9MUSC</name>
<dbReference type="EnsemblMetazoa" id="GPPI019222-RA">
    <property type="protein sequence ID" value="GPPI019222-PA"/>
    <property type="gene ID" value="GPPI019222"/>
</dbReference>
<evidence type="ECO:0000313" key="2">
    <source>
        <dbReference type="EnsemblMetazoa" id="GPPI019222-PA"/>
    </source>
</evidence>
<proteinExistence type="predicted"/>
<accession>A0A1B0B548</accession>
<organism evidence="2 3">
    <name type="scientific">Glossina palpalis gambiensis</name>
    <dbReference type="NCBI Taxonomy" id="67801"/>
    <lineage>
        <taxon>Eukaryota</taxon>
        <taxon>Metazoa</taxon>
        <taxon>Ecdysozoa</taxon>
        <taxon>Arthropoda</taxon>
        <taxon>Hexapoda</taxon>
        <taxon>Insecta</taxon>
        <taxon>Pterygota</taxon>
        <taxon>Neoptera</taxon>
        <taxon>Endopterygota</taxon>
        <taxon>Diptera</taxon>
        <taxon>Brachycera</taxon>
        <taxon>Muscomorpha</taxon>
        <taxon>Hippoboscoidea</taxon>
        <taxon>Glossinidae</taxon>
        <taxon>Glossina</taxon>
    </lineage>
</organism>